<evidence type="ECO:0000256" key="1">
    <source>
        <dbReference type="ARBA" id="ARBA00004442"/>
    </source>
</evidence>
<sequence length="603" mass="68411">MNMRFKNILIAGALILTSCSDFLDQQIDMNYTEDNFIKSGYNSIREYGMQSYTFLRGFTNYDGNAMLAGSCDEADFARPAQMQYFNMGAWGEFNNPDNVFSHYYKGIRHVNLFLEKTVNFQELLVKDTITNMTSYISDCDDIFRLRAEARFLRAYFYMELIKRYGGVPIVTTVLPPSNEGLPARNTFDQCVDFIVSECDTAYKYMADYWVNYGVPANGKMGDGRGDSPGSTDMSRLGRAEKVAAKALKLRALLYAASPLNNPDNDVEKWKRAAAAGNEFLSNPAFQPWMNLNFSYWELFTTQNDLKYLTSQKGRNTGIIFTVPFQLNGNSMERYNYPIGAPNGGQAVTAPSQNLIDAFEMSNGTPFSWDNPAHAANPYIGRDPRFRQMVAYNNSVFGKNTDNTDRMVQTYEGGPDAIGVKAGATTTGYYLKKFSITNHNLSLSTSVKPKAWVVMRIAEVLLNYAEAMNEAYGPDAKPVIDNVAAVYSAREAVNRVRARQDVNMPAIPVGLTPEALRARIRNERRIELAFEEQRPFDVRRWMLPVEELSKPIQGILVKRNGNTFTYEKFDVEERVFEPKMYRYPIPFEEISKSKGVLEQNEGWN</sequence>
<comment type="caution">
    <text evidence="7">The sequence shown here is derived from an EMBL/GenBank/DDBJ whole genome shotgun (WGS) entry which is preliminary data.</text>
</comment>
<evidence type="ECO:0008006" key="8">
    <source>
        <dbReference type="Google" id="ProtNLM"/>
    </source>
</evidence>
<dbReference type="SUPFAM" id="SSF48452">
    <property type="entry name" value="TPR-like"/>
    <property type="match status" value="1"/>
</dbReference>
<evidence type="ECO:0000256" key="2">
    <source>
        <dbReference type="ARBA" id="ARBA00022729"/>
    </source>
</evidence>
<evidence type="ECO:0000256" key="3">
    <source>
        <dbReference type="ARBA" id="ARBA00023136"/>
    </source>
</evidence>
<dbReference type="PROSITE" id="PS51257">
    <property type="entry name" value="PROKAR_LIPOPROTEIN"/>
    <property type="match status" value="1"/>
</dbReference>
<organism evidence="7">
    <name type="scientific">bioreactor metagenome</name>
    <dbReference type="NCBI Taxonomy" id="1076179"/>
    <lineage>
        <taxon>unclassified sequences</taxon>
        <taxon>metagenomes</taxon>
        <taxon>ecological metagenomes</taxon>
    </lineage>
</organism>
<dbReference type="Pfam" id="PF07980">
    <property type="entry name" value="SusD_RagB"/>
    <property type="match status" value="1"/>
</dbReference>
<dbReference type="AlphaFoldDB" id="A0A644X328"/>
<keyword evidence="3" id="KW-0472">Membrane</keyword>
<feature type="domain" description="RagB/SusD" evidence="5">
    <location>
        <begin position="318"/>
        <end position="602"/>
    </location>
</feature>
<evidence type="ECO:0000313" key="7">
    <source>
        <dbReference type="EMBL" id="MPM10562.1"/>
    </source>
</evidence>
<evidence type="ECO:0000259" key="6">
    <source>
        <dbReference type="Pfam" id="PF14322"/>
    </source>
</evidence>
<evidence type="ECO:0000259" key="5">
    <source>
        <dbReference type="Pfam" id="PF07980"/>
    </source>
</evidence>
<comment type="subcellular location">
    <subcellularLocation>
        <location evidence="1">Cell outer membrane</location>
    </subcellularLocation>
</comment>
<dbReference type="Pfam" id="PF14322">
    <property type="entry name" value="SusD-like_3"/>
    <property type="match status" value="1"/>
</dbReference>
<protein>
    <recommendedName>
        <fullName evidence="8">RagB/SusD family nutrient uptake outer membrane protein</fullName>
    </recommendedName>
</protein>
<accession>A0A644X328</accession>
<dbReference type="Gene3D" id="1.25.40.390">
    <property type="match status" value="1"/>
</dbReference>
<keyword evidence="4" id="KW-0998">Cell outer membrane</keyword>
<keyword evidence="2" id="KW-0732">Signal</keyword>
<dbReference type="InterPro" id="IPR011990">
    <property type="entry name" value="TPR-like_helical_dom_sf"/>
</dbReference>
<dbReference type="InterPro" id="IPR012944">
    <property type="entry name" value="SusD_RagB_dom"/>
</dbReference>
<dbReference type="EMBL" id="VSSQ01001710">
    <property type="protein sequence ID" value="MPM10562.1"/>
    <property type="molecule type" value="Genomic_DNA"/>
</dbReference>
<name>A0A644X328_9ZZZZ</name>
<dbReference type="InterPro" id="IPR033985">
    <property type="entry name" value="SusD-like_N"/>
</dbReference>
<reference evidence="7" key="1">
    <citation type="submission" date="2019-08" db="EMBL/GenBank/DDBJ databases">
        <authorList>
            <person name="Kucharzyk K."/>
            <person name="Murdoch R.W."/>
            <person name="Higgins S."/>
            <person name="Loffler F."/>
        </authorList>
    </citation>
    <scope>NUCLEOTIDE SEQUENCE</scope>
</reference>
<proteinExistence type="predicted"/>
<feature type="domain" description="SusD-like N-terminal" evidence="6">
    <location>
        <begin position="86"/>
        <end position="209"/>
    </location>
</feature>
<evidence type="ECO:0000256" key="4">
    <source>
        <dbReference type="ARBA" id="ARBA00023237"/>
    </source>
</evidence>
<dbReference type="GO" id="GO:0009279">
    <property type="term" value="C:cell outer membrane"/>
    <property type="evidence" value="ECO:0007669"/>
    <property type="project" value="UniProtKB-SubCell"/>
</dbReference>
<gene>
    <name evidence="7" type="ORF">SDC9_56894</name>
</gene>